<dbReference type="InterPro" id="IPR013083">
    <property type="entry name" value="Znf_RING/FYVE/PHD"/>
</dbReference>
<comment type="similarity">
    <text evidence="11">Belongs to the ZNF598/HEL2 family.</text>
</comment>
<gene>
    <name evidence="15" type="ORF">PNOK_0064900</name>
</gene>
<dbReference type="EC" id="2.3.2.27" evidence="4"/>
<keyword evidence="7" id="KW-0808">Transferase</keyword>
<dbReference type="GO" id="GO:0016567">
    <property type="term" value="P:protein ubiquitination"/>
    <property type="evidence" value="ECO:0007669"/>
    <property type="project" value="TreeGrafter"/>
</dbReference>
<evidence type="ECO:0000256" key="6">
    <source>
        <dbReference type="ARBA" id="ARBA00022553"/>
    </source>
</evidence>
<evidence type="ECO:0000256" key="1">
    <source>
        <dbReference type="ARBA" id="ARBA00000900"/>
    </source>
</evidence>
<comment type="caution">
    <text evidence="15">The sequence shown here is derived from an EMBL/GenBank/DDBJ whole genome shotgun (WGS) entry which is preliminary data.</text>
</comment>
<dbReference type="InterPro" id="IPR041888">
    <property type="entry name" value="RING-HC_ZNF598/HEL2"/>
</dbReference>
<evidence type="ECO:0000256" key="2">
    <source>
        <dbReference type="ARBA" id="ARBA00004496"/>
    </source>
</evidence>
<dbReference type="AlphaFoldDB" id="A0A286UVJ1"/>
<keyword evidence="10" id="KW-0862">Zinc</keyword>
<keyword evidence="8" id="KW-0479">Metal-binding</keyword>
<dbReference type="Pfam" id="PF23230">
    <property type="entry name" value="zf-C2H2_13"/>
    <property type="match status" value="1"/>
</dbReference>
<feature type="region of interest" description="Disordered" evidence="13">
    <location>
        <begin position="542"/>
        <end position="576"/>
    </location>
</feature>
<keyword evidence="5" id="KW-0963">Cytoplasm</keyword>
<evidence type="ECO:0000256" key="10">
    <source>
        <dbReference type="ARBA" id="ARBA00022833"/>
    </source>
</evidence>
<organism evidence="15 16">
    <name type="scientific">Pyrrhoderma noxium</name>
    <dbReference type="NCBI Taxonomy" id="2282107"/>
    <lineage>
        <taxon>Eukaryota</taxon>
        <taxon>Fungi</taxon>
        <taxon>Dikarya</taxon>
        <taxon>Basidiomycota</taxon>
        <taxon>Agaricomycotina</taxon>
        <taxon>Agaricomycetes</taxon>
        <taxon>Hymenochaetales</taxon>
        <taxon>Hymenochaetaceae</taxon>
        <taxon>Pyrrhoderma</taxon>
    </lineage>
</organism>
<keyword evidence="9 12" id="KW-0863">Zinc-finger</keyword>
<feature type="compositionally biased region" description="Basic and acidic residues" evidence="13">
    <location>
        <begin position="47"/>
        <end position="57"/>
    </location>
</feature>
<name>A0A286UVJ1_9AGAM</name>
<feature type="compositionally biased region" description="Polar residues" evidence="13">
    <location>
        <begin position="403"/>
        <end position="414"/>
    </location>
</feature>
<dbReference type="GO" id="GO:0072344">
    <property type="term" value="P:rescue of stalled ribosome"/>
    <property type="evidence" value="ECO:0007669"/>
    <property type="project" value="InterPro"/>
</dbReference>
<evidence type="ECO:0000256" key="8">
    <source>
        <dbReference type="ARBA" id="ARBA00022723"/>
    </source>
</evidence>
<dbReference type="InterPro" id="IPR013087">
    <property type="entry name" value="Znf_C2H2_type"/>
</dbReference>
<dbReference type="SMART" id="SM00355">
    <property type="entry name" value="ZnF_C2H2"/>
    <property type="match status" value="4"/>
</dbReference>
<keyword evidence="16" id="KW-1185">Reference proteome</keyword>
<protein>
    <recommendedName>
        <fullName evidence="4">RING-type E3 ubiquitin transferase</fullName>
        <ecNumber evidence="4">2.3.2.27</ecNumber>
    </recommendedName>
</protein>
<dbReference type="FunCoup" id="A0A286UVJ1">
    <property type="interactions" value="72"/>
</dbReference>
<dbReference type="InterPro" id="IPR057634">
    <property type="entry name" value="PAH_ZNF598/HEL2"/>
</dbReference>
<comment type="catalytic activity">
    <reaction evidence="1">
        <text>S-ubiquitinyl-[E2 ubiquitin-conjugating enzyme]-L-cysteine + [acceptor protein]-L-lysine = [E2 ubiquitin-conjugating enzyme]-L-cysteine + N(6)-ubiquitinyl-[acceptor protein]-L-lysine.</text>
        <dbReference type="EC" id="2.3.2.27"/>
    </reaction>
</comment>
<proteinExistence type="inferred from homology"/>
<dbReference type="PANTHER" id="PTHR22938">
    <property type="entry name" value="ZINC FINGER PROTEIN 598"/>
    <property type="match status" value="1"/>
</dbReference>
<dbReference type="GO" id="GO:0005737">
    <property type="term" value="C:cytoplasm"/>
    <property type="evidence" value="ECO:0007669"/>
    <property type="project" value="UniProtKB-SubCell"/>
</dbReference>
<accession>A0A286UVJ1</accession>
<feature type="region of interest" description="Disordered" evidence="13">
    <location>
        <begin position="588"/>
        <end position="729"/>
    </location>
</feature>
<evidence type="ECO:0000256" key="5">
    <source>
        <dbReference type="ARBA" id="ARBA00022490"/>
    </source>
</evidence>
<dbReference type="InterPro" id="IPR056437">
    <property type="entry name" value="Znf-C2H2_ZNF598/HEL2"/>
</dbReference>
<evidence type="ECO:0000313" key="15">
    <source>
        <dbReference type="EMBL" id="PAV23581.1"/>
    </source>
</evidence>
<dbReference type="InterPro" id="IPR044288">
    <property type="entry name" value="ZNF598/HEL2"/>
</dbReference>
<evidence type="ECO:0000256" key="12">
    <source>
        <dbReference type="PROSITE-ProRule" id="PRU00175"/>
    </source>
</evidence>
<dbReference type="STRING" id="2282107.A0A286UVJ1"/>
<dbReference type="Gene3D" id="3.30.40.10">
    <property type="entry name" value="Zinc/RING finger domain, C3HC4 (zinc finger)"/>
    <property type="match status" value="1"/>
</dbReference>
<sequence length="729" mass="80835">MAAPNPAPQTKSTSRRTNKARNRGQRQPDGVSTKTSTEEQTSSKPVVTDKTEKDSEVKTPTTEGSNDEDDSETTCWICAEPVKFYSLSECNHRTCHVCALRLRALYKKLDCTFCKHPQSIVIFTSSPTTRFGDYNIDAMPYKDSKLSIYFETEEMMEETLILLRFNCPEEQCVFVAKGWNELKVHVRGVHGRQMCDICIRSKKVFSHEHTLYTNAQIHVHIPSMYQRPGRGQKEKEREKEKVEGGIHPLCEFCRECFFGDDELFSHMRERHEECFICKRQGIRDQYFLNYDSLERHFTDAHFPCRNTACQAQKFVVFASLMDLKAHMVEEHGASMSSKDIKDARRVEANFEFDTSRGGGRRRERDRVGTQESPPSPPLRTLDRRREAFGSALTGENASGPGIGSSNMLQRNGRASPSPARDTDPETLRRHNAFLTRVANLSGNSPSAITSVKLAVRSFRASESGARDLISTFYNIVDRDIEATASLINLLVDLFDDENKKRELLQAFNGFKVEQRQQFPDLTPEGQDSGYAGVASGRVLNVKHSTQSRRSPGQVWDRVARAATSSSGSPVPGLAGPSVLLSDRFPALPRVSSSSTPSSALQGPAFRQPQRSTPWSTSVGPSSSAGSSRPVNSEKPPTTPKNLSKELFPSLPSATPRLAKPPMSGNQSLRNIIGNPAPNSNAWGSGAEEGPSNGSAGSNRNLDETQTQQKKGKKKGKEKVTLFTLGSFPG</sequence>
<feature type="compositionally biased region" description="Low complexity" evidence="13">
    <location>
        <begin position="611"/>
        <end position="632"/>
    </location>
</feature>
<feature type="region of interest" description="Disordered" evidence="13">
    <location>
        <begin position="349"/>
        <end position="425"/>
    </location>
</feature>
<evidence type="ECO:0000256" key="7">
    <source>
        <dbReference type="ARBA" id="ARBA00022679"/>
    </source>
</evidence>
<dbReference type="GO" id="GO:0061630">
    <property type="term" value="F:ubiquitin protein ligase activity"/>
    <property type="evidence" value="ECO:0007669"/>
    <property type="project" value="UniProtKB-EC"/>
</dbReference>
<dbReference type="GO" id="GO:0043022">
    <property type="term" value="F:ribosome binding"/>
    <property type="evidence" value="ECO:0007669"/>
    <property type="project" value="TreeGrafter"/>
</dbReference>
<evidence type="ECO:0000256" key="4">
    <source>
        <dbReference type="ARBA" id="ARBA00012483"/>
    </source>
</evidence>
<feature type="compositionally biased region" description="Basic residues" evidence="13">
    <location>
        <begin position="13"/>
        <end position="24"/>
    </location>
</feature>
<keyword evidence="6" id="KW-0597">Phosphoprotein</keyword>
<dbReference type="PROSITE" id="PS00028">
    <property type="entry name" value="ZINC_FINGER_C2H2_1"/>
    <property type="match status" value="1"/>
</dbReference>
<dbReference type="InParanoid" id="A0A286UVJ1"/>
<comment type="pathway">
    <text evidence="3">Protein modification; protein ubiquitination.</text>
</comment>
<dbReference type="InterPro" id="IPR001841">
    <property type="entry name" value="Znf_RING"/>
</dbReference>
<dbReference type="Proteomes" id="UP000217199">
    <property type="component" value="Unassembled WGS sequence"/>
</dbReference>
<dbReference type="SUPFAM" id="SSF57850">
    <property type="entry name" value="RING/U-box"/>
    <property type="match status" value="1"/>
</dbReference>
<feature type="domain" description="RING-type" evidence="14">
    <location>
        <begin position="75"/>
        <end position="115"/>
    </location>
</feature>
<dbReference type="PROSITE" id="PS50089">
    <property type="entry name" value="ZF_RING_2"/>
    <property type="match status" value="1"/>
</dbReference>
<dbReference type="GO" id="GO:0008270">
    <property type="term" value="F:zinc ion binding"/>
    <property type="evidence" value="ECO:0007669"/>
    <property type="project" value="UniProtKB-KW"/>
</dbReference>
<dbReference type="PANTHER" id="PTHR22938:SF0">
    <property type="entry name" value="E3 UBIQUITIN-PROTEIN LIGASE ZNF598"/>
    <property type="match status" value="1"/>
</dbReference>
<dbReference type="EMBL" id="NBII01000001">
    <property type="protein sequence ID" value="PAV23581.1"/>
    <property type="molecule type" value="Genomic_DNA"/>
</dbReference>
<evidence type="ECO:0000256" key="3">
    <source>
        <dbReference type="ARBA" id="ARBA00004906"/>
    </source>
</evidence>
<feature type="region of interest" description="Disordered" evidence="13">
    <location>
        <begin position="1"/>
        <end position="71"/>
    </location>
</feature>
<evidence type="ECO:0000256" key="9">
    <source>
        <dbReference type="ARBA" id="ARBA00022771"/>
    </source>
</evidence>
<dbReference type="Pfam" id="PF25447">
    <property type="entry name" value="RING_ZNF598"/>
    <property type="match status" value="1"/>
</dbReference>
<evidence type="ECO:0000313" key="16">
    <source>
        <dbReference type="Proteomes" id="UP000217199"/>
    </source>
</evidence>
<dbReference type="CDD" id="cd16615">
    <property type="entry name" value="RING-HC_ZNF598"/>
    <property type="match status" value="1"/>
</dbReference>
<evidence type="ECO:0000256" key="11">
    <source>
        <dbReference type="ARBA" id="ARBA00035113"/>
    </source>
</evidence>
<evidence type="ECO:0000259" key="14">
    <source>
        <dbReference type="PROSITE" id="PS50089"/>
    </source>
</evidence>
<dbReference type="OrthoDB" id="3838338at2759"/>
<evidence type="ECO:0000256" key="13">
    <source>
        <dbReference type="SAM" id="MobiDB-lite"/>
    </source>
</evidence>
<feature type="compositionally biased region" description="Low complexity" evidence="13">
    <location>
        <begin position="32"/>
        <end position="44"/>
    </location>
</feature>
<reference evidence="15 16" key="1">
    <citation type="journal article" date="2017" name="Mol. Ecol.">
        <title>Comparative and population genomic landscape of Phellinus noxius: A hypervariable fungus causing root rot in trees.</title>
        <authorList>
            <person name="Chung C.L."/>
            <person name="Lee T.J."/>
            <person name="Akiba M."/>
            <person name="Lee H.H."/>
            <person name="Kuo T.H."/>
            <person name="Liu D."/>
            <person name="Ke H.M."/>
            <person name="Yokoi T."/>
            <person name="Roa M.B."/>
            <person name="Lu M.J."/>
            <person name="Chang Y.Y."/>
            <person name="Ann P.J."/>
            <person name="Tsai J.N."/>
            <person name="Chen C.Y."/>
            <person name="Tzean S.S."/>
            <person name="Ota Y."/>
            <person name="Hattori T."/>
            <person name="Sahashi N."/>
            <person name="Liou R.F."/>
            <person name="Kikuchi T."/>
            <person name="Tsai I.J."/>
        </authorList>
    </citation>
    <scope>NUCLEOTIDE SEQUENCE [LARGE SCALE GENOMIC DNA]</scope>
    <source>
        <strain evidence="15 16">FFPRI411160</strain>
    </source>
</reference>
<dbReference type="Pfam" id="PF23202">
    <property type="entry name" value="PAH_ZNF598"/>
    <property type="match status" value="1"/>
</dbReference>
<comment type="subcellular location">
    <subcellularLocation>
        <location evidence="2">Cytoplasm</location>
    </subcellularLocation>
</comment>